<dbReference type="STRING" id="493475.GARC_5230"/>
<dbReference type="eggNOG" id="COG1234">
    <property type="taxonomic scope" value="Bacteria"/>
</dbReference>
<dbReference type="OrthoDB" id="9803916at2"/>
<dbReference type="SMART" id="SM00849">
    <property type="entry name" value="Lactamase_B"/>
    <property type="match status" value="1"/>
</dbReference>
<evidence type="ECO:0000256" key="2">
    <source>
        <dbReference type="SAM" id="SignalP"/>
    </source>
</evidence>
<dbReference type="CDD" id="cd07719">
    <property type="entry name" value="arylsulfatase_AtsA-like_MBL-fold"/>
    <property type="match status" value="1"/>
</dbReference>
<sequence length="306" mass="33106">MFKQVSILTVLLLLMTFSSSSFANQCKTDQIKLQVLGSGGPELDDGRNSSGYLIWYQNKARVLIDAGAGSSVEYGRSGAKFEDLQGILLTHLHVDHSADLAAFIKGSYFTSRSTNLLLYGPAANDLMPSTSDYLQRLMGDKGAFAYLKDYVNKRHDSDYKVVATDVPLVIGQTFDYSLGNNIKAKATFVHHGPVAAVAWRVELAGCSIVFSGDMNNQFDVLSAFANGADILVANNAVPDNASGAAINLHMTPSTIAKIAKKAQIKQLVLSHFMKRTLAVQKETKSIISQKYPGPIYLATDGMVVSL</sequence>
<feature type="domain" description="Metallo-beta-lactamase" evidence="3">
    <location>
        <begin position="48"/>
        <end position="271"/>
    </location>
</feature>
<dbReference type="Proteomes" id="UP000006327">
    <property type="component" value="Unassembled WGS sequence"/>
</dbReference>
<name>K6ZFH7_9ALTE</name>
<dbReference type="EMBL" id="BAEO01000068">
    <property type="protein sequence ID" value="GAC22165.1"/>
    <property type="molecule type" value="Genomic_DNA"/>
</dbReference>
<dbReference type="PANTHER" id="PTHR46018">
    <property type="entry name" value="ZINC PHOSPHODIESTERASE ELAC PROTEIN 1"/>
    <property type="match status" value="1"/>
</dbReference>
<feature type="chain" id="PRO_5003898337" evidence="2">
    <location>
        <begin position="24"/>
        <end position="306"/>
    </location>
</feature>
<dbReference type="Pfam" id="PF12706">
    <property type="entry name" value="Lactamase_B_2"/>
    <property type="match status" value="1"/>
</dbReference>
<keyword evidence="1" id="KW-0378">Hydrolase</keyword>
<dbReference type="SUPFAM" id="SSF56281">
    <property type="entry name" value="Metallo-hydrolase/oxidoreductase"/>
    <property type="match status" value="1"/>
</dbReference>
<evidence type="ECO:0000313" key="4">
    <source>
        <dbReference type="EMBL" id="GAC22165.1"/>
    </source>
</evidence>
<reference evidence="4 5" key="1">
    <citation type="journal article" date="2017" name="Antonie Van Leeuwenhoek">
        <title>Rhizobium rhizosphaerae sp. nov., a novel species isolated from rice rhizosphere.</title>
        <authorList>
            <person name="Zhao J.J."/>
            <person name="Zhang J."/>
            <person name="Zhang R.J."/>
            <person name="Zhang C.W."/>
            <person name="Yin H.Q."/>
            <person name="Zhang X.X."/>
        </authorList>
    </citation>
    <scope>NUCLEOTIDE SEQUENCE [LARGE SCALE GENOMIC DNA]</scope>
    <source>
        <strain evidence="4 5">BSs20135</strain>
    </source>
</reference>
<dbReference type="Gene3D" id="3.60.15.10">
    <property type="entry name" value="Ribonuclease Z/Hydroxyacylglutathione hydrolase-like"/>
    <property type="match status" value="1"/>
</dbReference>
<organism evidence="4 5">
    <name type="scientific">Paraglaciecola arctica BSs20135</name>
    <dbReference type="NCBI Taxonomy" id="493475"/>
    <lineage>
        <taxon>Bacteria</taxon>
        <taxon>Pseudomonadati</taxon>
        <taxon>Pseudomonadota</taxon>
        <taxon>Gammaproteobacteria</taxon>
        <taxon>Alteromonadales</taxon>
        <taxon>Alteromonadaceae</taxon>
        <taxon>Paraglaciecola</taxon>
    </lineage>
</organism>
<comment type="caution">
    <text evidence="4">The sequence shown here is derived from an EMBL/GenBank/DDBJ whole genome shotgun (WGS) entry which is preliminary data.</text>
</comment>
<dbReference type="InterPro" id="IPR044094">
    <property type="entry name" value="AtsA-like_MBL-fold"/>
</dbReference>
<evidence type="ECO:0000259" key="3">
    <source>
        <dbReference type="SMART" id="SM00849"/>
    </source>
</evidence>
<keyword evidence="2" id="KW-0732">Signal</keyword>
<dbReference type="InterPro" id="IPR001279">
    <property type="entry name" value="Metallo-B-lactamas"/>
</dbReference>
<dbReference type="PANTHER" id="PTHR46018:SF2">
    <property type="entry name" value="ZINC PHOSPHODIESTERASE ELAC PROTEIN 1"/>
    <property type="match status" value="1"/>
</dbReference>
<dbReference type="RefSeq" id="WP_007625814.1">
    <property type="nucleotide sequence ID" value="NZ_BAEO01000068.1"/>
</dbReference>
<dbReference type="InterPro" id="IPR036866">
    <property type="entry name" value="RibonucZ/Hydroxyglut_hydro"/>
</dbReference>
<keyword evidence="5" id="KW-1185">Reference proteome</keyword>
<proteinExistence type="predicted"/>
<accession>K6ZFH7</accession>
<dbReference type="GO" id="GO:0042781">
    <property type="term" value="F:3'-tRNA processing endoribonuclease activity"/>
    <property type="evidence" value="ECO:0007669"/>
    <property type="project" value="TreeGrafter"/>
</dbReference>
<dbReference type="AlphaFoldDB" id="K6ZFH7"/>
<feature type="signal peptide" evidence="2">
    <location>
        <begin position="1"/>
        <end position="23"/>
    </location>
</feature>
<evidence type="ECO:0000313" key="5">
    <source>
        <dbReference type="Proteomes" id="UP000006327"/>
    </source>
</evidence>
<protein>
    <submittedName>
        <fullName evidence="4">Beta-lactamase-like protein</fullName>
    </submittedName>
</protein>
<gene>
    <name evidence="4" type="ORF">GARC_5230</name>
</gene>
<evidence type="ECO:0000256" key="1">
    <source>
        <dbReference type="ARBA" id="ARBA00022801"/>
    </source>
</evidence>